<evidence type="ECO:0000256" key="6">
    <source>
        <dbReference type="ARBA" id="ARBA00023033"/>
    </source>
</evidence>
<dbReference type="OrthoDB" id="10029320at2759"/>
<comment type="cofactor">
    <cofactor evidence="7">
        <name>heme</name>
        <dbReference type="ChEBI" id="CHEBI:30413"/>
    </cofactor>
</comment>
<dbReference type="RefSeq" id="XP_038742883.1">
    <property type="nucleotide sequence ID" value="XM_038891950.1"/>
</dbReference>
<keyword evidence="8" id="KW-0472">Membrane</keyword>
<dbReference type="PANTHER" id="PTHR24291:SF50">
    <property type="entry name" value="BIFUNCTIONAL ALBAFLAVENONE MONOOXYGENASE_TERPENE SYNTHASE"/>
    <property type="match status" value="1"/>
</dbReference>
<keyword evidence="6" id="KW-0503">Monooxygenase</keyword>
<keyword evidence="8" id="KW-1133">Transmembrane helix</keyword>
<dbReference type="Gene3D" id="1.10.630.10">
    <property type="entry name" value="Cytochrome P450"/>
    <property type="match status" value="1"/>
</dbReference>
<accession>A0A9P6LIB2</accession>
<dbReference type="GeneID" id="62165024"/>
<evidence type="ECO:0000256" key="8">
    <source>
        <dbReference type="SAM" id="Phobius"/>
    </source>
</evidence>
<gene>
    <name evidence="9" type="ORF">CkaCkLH20_09235</name>
</gene>
<comment type="caution">
    <text evidence="9">The sequence shown here is derived from an EMBL/GenBank/DDBJ whole genome shotgun (WGS) entry which is preliminary data.</text>
</comment>
<evidence type="ECO:0000313" key="10">
    <source>
        <dbReference type="Proteomes" id="UP000781932"/>
    </source>
</evidence>
<dbReference type="EMBL" id="JAATWM020000032">
    <property type="protein sequence ID" value="KAF9873422.1"/>
    <property type="molecule type" value="Genomic_DNA"/>
</dbReference>
<keyword evidence="2 7" id="KW-0349">Heme</keyword>
<keyword evidence="8" id="KW-0812">Transmembrane</keyword>
<dbReference type="InterPro" id="IPR002401">
    <property type="entry name" value="Cyt_P450_E_grp-I"/>
</dbReference>
<evidence type="ECO:0008006" key="11">
    <source>
        <dbReference type="Google" id="ProtNLM"/>
    </source>
</evidence>
<sequence>MFGVSNTLIAFALGASLGYFVIRLIQVRNFYKDKPCPPGHSFLWGHLKLLGEVAATMPPNCHPQYYFTTLSQKYNLPGAWYLDLWPLADPQLVVTDPDAAMQLLTVNPTLKHETVGKYLGPVLGRENIVSVNGEAWKEAHRMLGSGFSPSYVKPMLGMFSEHVLVFHERLRELAKEGEAFSLENETAKAVFDVIGTIVFGWSLDAQGKGSGLLEDLRALIEYFNFLISTWNPIARVTEHFRIGVVKKRSSATIEKALNERYNVMKNEKELPTRRQAKSIMDRIIADYIQSGQPGPPKGKFLELVVINLKALLLGGHGTTTDAYTFMMMLLSLNPDAMRRLREEHDAVFPAGLNESADLLRTEPSKTNELEYTTAVIKETLRMFPVGFTTRAAPPGLKFLDCDGRQLPLAGHMLSLCGFTSHYDPAVFKDPKAFRPERFLGEEGAALHRYAWRPFERGPRACMGQDLAMDELRVLLLLTARWFEFETVVMGEKSKEPKTIFFDLDLYVGDAAFQEMKLGASPRSGMQMKVKLSGRE</sequence>
<dbReference type="PANTHER" id="PTHR24291">
    <property type="entry name" value="CYTOCHROME P450 FAMILY 4"/>
    <property type="match status" value="1"/>
</dbReference>
<dbReference type="GO" id="GO:0016705">
    <property type="term" value="F:oxidoreductase activity, acting on paired donors, with incorporation or reduction of molecular oxygen"/>
    <property type="evidence" value="ECO:0007669"/>
    <property type="project" value="InterPro"/>
</dbReference>
<evidence type="ECO:0000256" key="5">
    <source>
        <dbReference type="ARBA" id="ARBA00023004"/>
    </source>
</evidence>
<dbReference type="PRINTS" id="PR00463">
    <property type="entry name" value="EP450I"/>
</dbReference>
<keyword evidence="4" id="KW-0560">Oxidoreductase</keyword>
<dbReference type="GO" id="GO:0020037">
    <property type="term" value="F:heme binding"/>
    <property type="evidence" value="ECO:0007669"/>
    <property type="project" value="InterPro"/>
</dbReference>
<keyword evidence="10" id="KW-1185">Reference proteome</keyword>
<evidence type="ECO:0000256" key="3">
    <source>
        <dbReference type="ARBA" id="ARBA00022723"/>
    </source>
</evidence>
<keyword evidence="3 7" id="KW-0479">Metal-binding</keyword>
<comment type="similarity">
    <text evidence="1">Belongs to the cytochrome P450 family.</text>
</comment>
<dbReference type="InterPro" id="IPR001128">
    <property type="entry name" value="Cyt_P450"/>
</dbReference>
<dbReference type="InterPro" id="IPR050196">
    <property type="entry name" value="Cytochrome_P450_Monoox"/>
</dbReference>
<evidence type="ECO:0000313" key="9">
    <source>
        <dbReference type="EMBL" id="KAF9873422.1"/>
    </source>
</evidence>
<evidence type="ECO:0000256" key="4">
    <source>
        <dbReference type="ARBA" id="ARBA00023002"/>
    </source>
</evidence>
<dbReference type="GO" id="GO:0005506">
    <property type="term" value="F:iron ion binding"/>
    <property type="evidence" value="ECO:0007669"/>
    <property type="project" value="InterPro"/>
</dbReference>
<dbReference type="AlphaFoldDB" id="A0A9P6LIB2"/>
<dbReference type="Pfam" id="PF00067">
    <property type="entry name" value="p450"/>
    <property type="match status" value="1"/>
</dbReference>
<proteinExistence type="inferred from homology"/>
<feature type="transmembrane region" description="Helical" evidence="8">
    <location>
        <begin position="6"/>
        <end position="25"/>
    </location>
</feature>
<organism evidence="9 10">
    <name type="scientific">Colletotrichum karsti</name>
    <dbReference type="NCBI Taxonomy" id="1095194"/>
    <lineage>
        <taxon>Eukaryota</taxon>
        <taxon>Fungi</taxon>
        <taxon>Dikarya</taxon>
        <taxon>Ascomycota</taxon>
        <taxon>Pezizomycotina</taxon>
        <taxon>Sordariomycetes</taxon>
        <taxon>Hypocreomycetidae</taxon>
        <taxon>Glomerellales</taxon>
        <taxon>Glomerellaceae</taxon>
        <taxon>Colletotrichum</taxon>
        <taxon>Colletotrichum boninense species complex</taxon>
    </lineage>
</organism>
<protein>
    <recommendedName>
        <fullName evidence="11">Sterigmatocystin biosynthesis P450 monooxygenase stcS</fullName>
    </recommendedName>
</protein>
<dbReference type="Proteomes" id="UP000781932">
    <property type="component" value="Unassembled WGS sequence"/>
</dbReference>
<dbReference type="PRINTS" id="PR00385">
    <property type="entry name" value="P450"/>
</dbReference>
<name>A0A9P6LIB2_9PEZI</name>
<evidence type="ECO:0000256" key="2">
    <source>
        <dbReference type="ARBA" id="ARBA00022617"/>
    </source>
</evidence>
<reference evidence="9" key="2">
    <citation type="submission" date="2020-11" db="EMBL/GenBank/DDBJ databases">
        <title>Whole genome sequencing of Colletotrichum sp.</title>
        <authorList>
            <person name="Li H."/>
        </authorList>
    </citation>
    <scope>NUCLEOTIDE SEQUENCE</scope>
    <source>
        <strain evidence="9">CkLH20</strain>
    </source>
</reference>
<keyword evidence="5 7" id="KW-0408">Iron</keyword>
<evidence type="ECO:0000256" key="1">
    <source>
        <dbReference type="ARBA" id="ARBA00010617"/>
    </source>
</evidence>
<dbReference type="SUPFAM" id="SSF48264">
    <property type="entry name" value="Cytochrome P450"/>
    <property type="match status" value="1"/>
</dbReference>
<reference evidence="9" key="1">
    <citation type="submission" date="2020-03" db="EMBL/GenBank/DDBJ databases">
        <authorList>
            <person name="He L."/>
        </authorList>
    </citation>
    <scope>NUCLEOTIDE SEQUENCE</scope>
    <source>
        <strain evidence="9">CkLH20</strain>
    </source>
</reference>
<feature type="binding site" description="axial binding residue" evidence="7">
    <location>
        <position position="461"/>
    </location>
    <ligand>
        <name>heme</name>
        <dbReference type="ChEBI" id="CHEBI:30413"/>
    </ligand>
    <ligandPart>
        <name>Fe</name>
        <dbReference type="ChEBI" id="CHEBI:18248"/>
    </ligandPart>
</feature>
<dbReference type="GO" id="GO:0004497">
    <property type="term" value="F:monooxygenase activity"/>
    <property type="evidence" value="ECO:0007669"/>
    <property type="project" value="UniProtKB-KW"/>
</dbReference>
<dbReference type="InterPro" id="IPR036396">
    <property type="entry name" value="Cyt_P450_sf"/>
</dbReference>
<evidence type="ECO:0000256" key="7">
    <source>
        <dbReference type="PIRSR" id="PIRSR602401-1"/>
    </source>
</evidence>